<keyword evidence="2" id="KW-1185">Reference proteome</keyword>
<organism evidence="1 2">
    <name type="scientific">Paracraurococcus ruber</name>
    <dbReference type="NCBI Taxonomy" id="77675"/>
    <lineage>
        <taxon>Bacteria</taxon>
        <taxon>Pseudomonadati</taxon>
        <taxon>Pseudomonadota</taxon>
        <taxon>Alphaproteobacteria</taxon>
        <taxon>Acetobacterales</taxon>
        <taxon>Roseomonadaceae</taxon>
        <taxon>Paracraurococcus</taxon>
    </lineage>
</organism>
<sequence>MSEMPAANGHAPPGAAAPVLPPLYRSLEPLTAERHRALRLRDAGYGFAAQASAIPLAAEEFGVAARTLPIVFAAQAPHMPVALTGLTSGSNQFVGPDGTWRQGVYIPAYLRRVPFFLVRASQASDQLVLCLDTTAAQVSETEGEPIFDAEGKATPQLDRALAFVKSVEEAMLRTRAITEQLSALGLLKAAVVEFPQAGRPLRVDGFFAVDRPALAALPADKLADLRDRGWLEVIYAHLLSIGGMPELARHVAPPG</sequence>
<dbReference type="RefSeq" id="WP_133221690.1">
    <property type="nucleotide sequence ID" value="NZ_NRSG01000204.1"/>
</dbReference>
<protein>
    <recommendedName>
        <fullName evidence="3">SapC protein</fullName>
    </recommendedName>
</protein>
<reference evidence="1 2" key="1">
    <citation type="journal article" date="2020" name="Microorganisms">
        <title>Osmotic Adaptation and Compatible Solute Biosynthesis of Phototrophic Bacteria as Revealed from Genome Analyses.</title>
        <authorList>
            <person name="Imhoff J.F."/>
            <person name="Rahn T."/>
            <person name="Kunzel S."/>
            <person name="Keller A."/>
            <person name="Neulinger S.C."/>
        </authorList>
    </citation>
    <scope>NUCLEOTIDE SEQUENCE [LARGE SCALE GENOMIC DNA]</scope>
    <source>
        <strain evidence="1 2">DSM 15382</strain>
    </source>
</reference>
<dbReference type="Proteomes" id="UP000697995">
    <property type="component" value="Unassembled WGS sequence"/>
</dbReference>
<dbReference type="Pfam" id="PF07277">
    <property type="entry name" value="SapC"/>
    <property type="match status" value="1"/>
</dbReference>
<name>A0ABS1D200_9PROT</name>
<gene>
    <name evidence="1" type="ORF">CKO45_21000</name>
</gene>
<comment type="caution">
    <text evidence="1">The sequence shown here is derived from an EMBL/GenBank/DDBJ whole genome shotgun (WGS) entry which is preliminary data.</text>
</comment>
<proteinExistence type="predicted"/>
<evidence type="ECO:0008006" key="3">
    <source>
        <dbReference type="Google" id="ProtNLM"/>
    </source>
</evidence>
<evidence type="ECO:0000313" key="2">
    <source>
        <dbReference type="Proteomes" id="UP000697995"/>
    </source>
</evidence>
<dbReference type="EMBL" id="NRSG01000204">
    <property type="protein sequence ID" value="MBK1660703.1"/>
    <property type="molecule type" value="Genomic_DNA"/>
</dbReference>
<dbReference type="InterPro" id="IPR010836">
    <property type="entry name" value="SapC"/>
</dbReference>
<accession>A0ABS1D200</accession>
<evidence type="ECO:0000313" key="1">
    <source>
        <dbReference type="EMBL" id="MBK1660703.1"/>
    </source>
</evidence>